<dbReference type="Proteomes" id="UP000267035">
    <property type="component" value="Unassembled WGS sequence"/>
</dbReference>
<sequence length="334" mass="34302">MSEPSHNWMEFTRFVPGFDFLRNLVPQGLAGTPAAPSAPNVFQQWLAPTMDEAEVQKRIDELKTVQFWLEQNGRALQATIQALEVQKMTLSALKTMGQGAQEMAQGVADAFRGARRAGEGAQESAQKGMQKGTQKGAGDDAAPPQAQNAAAASEAPTSGTDNAAATASHMLEAGMAEMQHIQGQALQWWGALTEQFQTIAAKALDDIGQQVSRQQADAMEAMGAMGEAMGSAAAAGASAVAPAATSARTAQRPASQTDGKAVAKKAAKTTAKSTGKGAAKTPVKTAAKSTAKNTAKKAVKNATAAKAAQKPGQKPASGTKQKTAQAAAANGAKT</sequence>
<evidence type="ECO:0000313" key="2">
    <source>
        <dbReference type="EMBL" id="RMW95494.1"/>
    </source>
</evidence>
<feature type="compositionally biased region" description="Low complexity" evidence="1">
    <location>
        <begin position="300"/>
        <end position="334"/>
    </location>
</feature>
<dbReference type="NCBIfam" id="NF043076">
    <property type="entry name" value="PHA_gran_PhaM"/>
    <property type="match status" value="1"/>
</dbReference>
<proteinExistence type="predicted"/>
<feature type="compositionally biased region" description="Low complexity" evidence="1">
    <location>
        <begin position="268"/>
        <end position="293"/>
    </location>
</feature>
<accession>A0A3M6PYH1</accession>
<name>A0A3M6PYH1_9BURK</name>
<gene>
    <name evidence="2" type="ORF">EBQ25_11775</name>
</gene>
<feature type="compositionally biased region" description="Low complexity" evidence="1">
    <location>
        <begin position="244"/>
        <end position="255"/>
    </location>
</feature>
<dbReference type="AlphaFoldDB" id="A0A3M6PYH1"/>
<evidence type="ECO:0000256" key="1">
    <source>
        <dbReference type="SAM" id="MobiDB-lite"/>
    </source>
</evidence>
<feature type="region of interest" description="Disordered" evidence="1">
    <location>
        <begin position="112"/>
        <end position="162"/>
    </location>
</feature>
<dbReference type="RefSeq" id="WP_122254637.1">
    <property type="nucleotide sequence ID" value="NZ_RDQL01000025.1"/>
</dbReference>
<keyword evidence="3" id="KW-1185">Reference proteome</keyword>
<comment type="caution">
    <text evidence="2">The sequence shown here is derived from an EMBL/GenBank/DDBJ whole genome shotgun (WGS) entry which is preliminary data.</text>
</comment>
<protein>
    <submittedName>
        <fullName evidence="2">Uncharacterized protein</fullName>
    </submittedName>
</protein>
<feature type="compositionally biased region" description="Low complexity" evidence="1">
    <location>
        <begin position="139"/>
        <end position="152"/>
    </location>
</feature>
<feature type="region of interest" description="Disordered" evidence="1">
    <location>
        <begin position="244"/>
        <end position="334"/>
    </location>
</feature>
<dbReference type="InterPro" id="IPR050026">
    <property type="entry name" value="PHA_gran_PhaM_N"/>
</dbReference>
<organism evidence="2 3">
    <name type="scientific">Allofranklinella schreckenbergeri</name>
    <dbReference type="NCBI Taxonomy" id="1076744"/>
    <lineage>
        <taxon>Bacteria</taxon>
        <taxon>Pseudomonadati</taxon>
        <taxon>Pseudomonadota</taxon>
        <taxon>Betaproteobacteria</taxon>
        <taxon>Burkholderiales</taxon>
        <taxon>Comamonadaceae</taxon>
        <taxon>Allofranklinella</taxon>
    </lineage>
</organism>
<feature type="compositionally biased region" description="Polar residues" evidence="1">
    <location>
        <begin position="123"/>
        <end position="133"/>
    </location>
</feature>
<reference evidence="2 3" key="1">
    <citation type="submission" date="2018-10" db="EMBL/GenBank/DDBJ databases">
        <title>Comamonadaceae CDC group NO-1 genome sequencing and assembly.</title>
        <authorList>
            <person name="Bernier A.-M."/>
            <person name="Bernard K."/>
        </authorList>
    </citation>
    <scope>NUCLEOTIDE SEQUENCE [LARGE SCALE GENOMIC DNA]</scope>
    <source>
        <strain evidence="2 3">NML161473</strain>
    </source>
</reference>
<dbReference type="EMBL" id="RDQL01000025">
    <property type="protein sequence ID" value="RMW95494.1"/>
    <property type="molecule type" value="Genomic_DNA"/>
</dbReference>
<evidence type="ECO:0000313" key="3">
    <source>
        <dbReference type="Proteomes" id="UP000267035"/>
    </source>
</evidence>